<evidence type="ECO:0000313" key="9">
    <source>
        <dbReference type="Proteomes" id="UP001065593"/>
    </source>
</evidence>
<dbReference type="InterPro" id="IPR013986">
    <property type="entry name" value="DExx_box_DNA_helicase_dom_sf"/>
</dbReference>
<dbReference type="InterPro" id="IPR027785">
    <property type="entry name" value="UvrD-like_helicase_C"/>
</dbReference>
<dbReference type="InterPro" id="IPR027417">
    <property type="entry name" value="P-loop_NTPase"/>
</dbReference>
<reference evidence="8" key="1">
    <citation type="submission" date="2022-08" db="EMBL/GenBank/DDBJ databases">
        <title>Draft genome sequence of Lysinibacillus sp. strain KH24.</title>
        <authorList>
            <person name="Kanbe H."/>
            <person name="Itoh H."/>
        </authorList>
    </citation>
    <scope>NUCLEOTIDE SEQUENCE</scope>
    <source>
        <strain evidence="8">KH24</strain>
    </source>
</reference>
<protein>
    <submittedName>
        <fullName evidence="8">DNA helicase</fullName>
    </submittedName>
</protein>
<keyword evidence="6" id="KW-0175">Coiled coil</keyword>
<sequence length="762" mass="88791">MTKHADEIQERNYLVLCLQAIGEQREEAVQREQSLQNNVISLKETFWDDVRINFDTFSDIEETYLTMKQQAELLSGSEVVQQHIVKSIQVYDRLQQSPYFARIDFLPQNQQEPLQVYIGVANLFDEKQDDILIYDWRAPIASMYYDHTPGPAHYETPTEQIQGDMLLKRQFIIKNGQLQAMFNTGLTIGDDLLRNILAQNADEHIRSIVATIQAEQNKIIRHVQTPHLIVEGVAGSGKTAVALQRIAYLLYHYRNQITADQIVLITPNQLFNQYVNAVLPDLGEDNMQQLTFSDYANQRLGRQFQLEYPYEQLESLLSEKDDTRYQTKLHAITFKASHAYRQLLDQYLGYLSKQGLLFKNIVFRGERIITAQEITKYFYSLDTAISIPNRLQFVKEWLLQCLTAIEKAERHKEWVEEESDLLETEEYTKTYSELLQEGRFAEDTFDDFEQERRTLAKQIVQKQFMPLRRSVTQLKFVHLLGIYRQFFTHQHAGSLPPQWEEICHYTQNNLTKRLIAYEDIAPLIYLQDKIEGQRTNTTIRHVLVDEAQDYSPFQLYVLQQLFPYARMTILGDGHQTIHPHTFHNPSLLAPELYGEQVAKMVLTRSYRSTKQIIHFTSKILKTEATIEAFNRNGTEPTITVVTNEDDLITQQVERVNSLTSQFDTIAIICKTAEECQRAYDKLHPYLEVQLVTSTTKQLKKGILLLPVYMAKGLEFDAVLLFNASNTTYSRETERNYFYTACTRAMHKLHIYAIDTLTHLIPQ</sequence>
<dbReference type="PANTHER" id="PTHR11070">
    <property type="entry name" value="UVRD / RECB / PCRA DNA HELICASE FAMILY MEMBER"/>
    <property type="match status" value="1"/>
</dbReference>
<keyword evidence="9" id="KW-1185">Reference proteome</keyword>
<evidence type="ECO:0000256" key="2">
    <source>
        <dbReference type="ARBA" id="ARBA00022801"/>
    </source>
</evidence>
<dbReference type="InterPro" id="IPR048228">
    <property type="entry name" value="HelD_bacillota"/>
</dbReference>
<dbReference type="NCBIfam" id="NF041464">
    <property type="entry name" value="HelD_BACSU"/>
    <property type="match status" value="1"/>
</dbReference>
<keyword evidence="2 5" id="KW-0378">Hydrolase</keyword>
<dbReference type="Pfam" id="PF13538">
    <property type="entry name" value="UvrD_C_2"/>
    <property type="match status" value="1"/>
</dbReference>
<evidence type="ECO:0000256" key="4">
    <source>
        <dbReference type="ARBA" id="ARBA00022840"/>
    </source>
</evidence>
<keyword evidence="1 5" id="KW-0547">Nucleotide-binding</keyword>
<evidence type="ECO:0000256" key="5">
    <source>
        <dbReference type="PROSITE-ProRule" id="PRU00560"/>
    </source>
</evidence>
<accession>A0ABQ5NNS2</accession>
<gene>
    <name evidence="8" type="ORF">LYSBPC_31540</name>
</gene>
<dbReference type="Proteomes" id="UP001065593">
    <property type="component" value="Unassembled WGS sequence"/>
</dbReference>
<keyword evidence="4 5" id="KW-0067">ATP-binding</keyword>
<dbReference type="RefSeq" id="WP_264989948.1">
    <property type="nucleotide sequence ID" value="NZ_BRZA01000005.1"/>
</dbReference>
<dbReference type="Gene3D" id="3.40.50.300">
    <property type="entry name" value="P-loop containing nucleotide triphosphate hydrolases"/>
    <property type="match status" value="3"/>
</dbReference>
<dbReference type="GO" id="GO:0004386">
    <property type="term" value="F:helicase activity"/>
    <property type="evidence" value="ECO:0007669"/>
    <property type="project" value="UniProtKB-KW"/>
</dbReference>
<feature type="coiled-coil region" evidence="6">
    <location>
        <begin position="18"/>
        <end position="45"/>
    </location>
</feature>
<dbReference type="EMBL" id="BRZA01000005">
    <property type="protein sequence ID" value="GLC90027.1"/>
    <property type="molecule type" value="Genomic_DNA"/>
</dbReference>
<keyword evidence="3 5" id="KW-0347">Helicase</keyword>
<dbReference type="SUPFAM" id="SSF52540">
    <property type="entry name" value="P-loop containing nucleoside triphosphate hydrolases"/>
    <property type="match status" value="1"/>
</dbReference>
<dbReference type="InterPro" id="IPR000212">
    <property type="entry name" value="DNA_helicase_UvrD/REP"/>
</dbReference>
<evidence type="ECO:0000256" key="6">
    <source>
        <dbReference type="SAM" id="Coils"/>
    </source>
</evidence>
<dbReference type="PROSITE" id="PS51198">
    <property type="entry name" value="UVRD_HELICASE_ATP_BIND"/>
    <property type="match status" value="1"/>
</dbReference>
<comment type="caution">
    <text evidence="8">The sequence shown here is derived from an EMBL/GenBank/DDBJ whole genome shotgun (WGS) entry which is preliminary data.</text>
</comment>
<dbReference type="InterPro" id="IPR014016">
    <property type="entry name" value="UvrD-like_ATP-bd"/>
</dbReference>
<feature type="domain" description="UvrD-like helicase ATP-binding" evidence="7">
    <location>
        <begin position="211"/>
        <end position="609"/>
    </location>
</feature>
<name>A0ABQ5NNS2_9BACI</name>
<feature type="binding site" evidence="5">
    <location>
        <begin position="232"/>
        <end position="239"/>
    </location>
    <ligand>
        <name>ATP</name>
        <dbReference type="ChEBI" id="CHEBI:30616"/>
    </ligand>
</feature>
<dbReference type="Pfam" id="PF00580">
    <property type="entry name" value="UvrD-helicase"/>
    <property type="match status" value="1"/>
</dbReference>
<proteinExistence type="predicted"/>
<evidence type="ECO:0000259" key="7">
    <source>
        <dbReference type="PROSITE" id="PS51198"/>
    </source>
</evidence>
<evidence type="ECO:0000313" key="8">
    <source>
        <dbReference type="EMBL" id="GLC90027.1"/>
    </source>
</evidence>
<dbReference type="PANTHER" id="PTHR11070:SF17">
    <property type="entry name" value="DNA HELICASE IV"/>
    <property type="match status" value="1"/>
</dbReference>
<dbReference type="Gene3D" id="1.10.10.160">
    <property type="match status" value="1"/>
</dbReference>
<organism evidence="8 9">
    <name type="scientific">Lysinibacillus piscis</name>
    <dbReference type="NCBI Taxonomy" id="2518931"/>
    <lineage>
        <taxon>Bacteria</taxon>
        <taxon>Bacillati</taxon>
        <taxon>Bacillota</taxon>
        <taxon>Bacilli</taxon>
        <taxon>Bacillales</taxon>
        <taxon>Bacillaceae</taxon>
        <taxon>Lysinibacillus</taxon>
    </lineage>
</organism>
<evidence type="ECO:0000256" key="3">
    <source>
        <dbReference type="ARBA" id="ARBA00022806"/>
    </source>
</evidence>
<evidence type="ECO:0000256" key="1">
    <source>
        <dbReference type="ARBA" id="ARBA00022741"/>
    </source>
</evidence>